<gene>
    <name evidence="3" type="ORF">GCM10007359_16460</name>
</gene>
<dbReference type="EMBL" id="BMDC01000003">
    <property type="protein sequence ID" value="GGH64291.1"/>
    <property type="molecule type" value="Genomic_DNA"/>
</dbReference>
<keyword evidence="2" id="KW-0812">Transmembrane</keyword>
<keyword evidence="4" id="KW-1185">Reference proteome</keyword>
<comment type="caution">
    <text evidence="3">The sequence shown here is derived from an EMBL/GenBank/DDBJ whole genome shotgun (WGS) entry which is preliminary data.</text>
</comment>
<evidence type="ECO:0000313" key="3">
    <source>
        <dbReference type="EMBL" id="GGH64291.1"/>
    </source>
</evidence>
<dbReference type="AlphaFoldDB" id="A0A917MUC2"/>
<keyword evidence="2" id="KW-0472">Membrane</keyword>
<feature type="compositionally biased region" description="Low complexity" evidence="1">
    <location>
        <begin position="55"/>
        <end position="71"/>
    </location>
</feature>
<feature type="region of interest" description="Disordered" evidence="1">
    <location>
        <begin position="53"/>
        <end position="141"/>
    </location>
</feature>
<evidence type="ECO:0000313" key="4">
    <source>
        <dbReference type="Proteomes" id="UP000600171"/>
    </source>
</evidence>
<name>A0A917MUC2_9MICC</name>
<evidence type="ECO:0000256" key="1">
    <source>
        <dbReference type="SAM" id="MobiDB-lite"/>
    </source>
</evidence>
<protein>
    <recommendedName>
        <fullName evidence="5">DUF4232 domain-containing protein</fullName>
    </recommendedName>
</protein>
<sequence>MSVSYEDPEGPEPVEPNYRRRRLIALGVLLLLALLLIWGIVSVFRAIGGNDEEANSAASASPSASAEPFSDFTERASDEASESSSADPSETASESAEPSESADATESADPAATETSDPAASETAAPSETAEPTAEPTETPATVAACSAADMQVSLTADKGSYAAGENPAMAITYTNTSGNPCDIGGEGQTIDINITSGSAQVFNYAQCNNAAVETSELAAGATDTKVITWDRSLNALGCNTNRNVDPGYYWATATVNGVTSEPARIIVTG</sequence>
<dbReference type="Proteomes" id="UP000600171">
    <property type="component" value="Unassembled WGS sequence"/>
</dbReference>
<feature type="transmembrane region" description="Helical" evidence="2">
    <location>
        <begin position="23"/>
        <end position="44"/>
    </location>
</feature>
<accession>A0A917MUC2</accession>
<evidence type="ECO:0008006" key="5">
    <source>
        <dbReference type="Google" id="ProtNLM"/>
    </source>
</evidence>
<keyword evidence="2" id="KW-1133">Transmembrane helix</keyword>
<organism evidence="3 4">
    <name type="scientific">Rothia aerolata</name>
    <dbReference type="NCBI Taxonomy" id="1812262"/>
    <lineage>
        <taxon>Bacteria</taxon>
        <taxon>Bacillati</taxon>
        <taxon>Actinomycetota</taxon>
        <taxon>Actinomycetes</taxon>
        <taxon>Micrococcales</taxon>
        <taxon>Micrococcaceae</taxon>
        <taxon>Rothia</taxon>
    </lineage>
</organism>
<evidence type="ECO:0000256" key="2">
    <source>
        <dbReference type="SAM" id="Phobius"/>
    </source>
</evidence>
<proteinExistence type="predicted"/>
<reference evidence="3 4" key="1">
    <citation type="journal article" date="2014" name="Int. J. Syst. Evol. Microbiol.">
        <title>Complete genome sequence of Corynebacterium casei LMG S-19264T (=DSM 44701T), isolated from a smear-ripened cheese.</title>
        <authorList>
            <consortium name="US DOE Joint Genome Institute (JGI-PGF)"/>
            <person name="Walter F."/>
            <person name="Albersmeier A."/>
            <person name="Kalinowski J."/>
            <person name="Ruckert C."/>
        </authorList>
    </citation>
    <scope>NUCLEOTIDE SEQUENCE [LARGE SCALE GENOMIC DNA]</scope>
    <source>
        <strain evidence="3 4">CCM 8669</strain>
    </source>
</reference>
<feature type="compositionally biased region" description="Low complexity" evidence="1">
    <location>
        <begin position="82"/>
        <end position="141"/>
    </location>
</feature>